<comment type="similarity">
    <text evidence="7">Belongs to the class-I aminoacyl-tRNA synthetase family. MetG type 2A subfamily.</text>
</comment>
<evidence type="ECO:0000256" key="2">
    <source>
        <dbReference type="ARBA" id="ARBA00022598"/>
    </source>
</evidence>
<dbReference type="InterPro" id="IPR041872">
    <property type="entry name" value="Anticodon_Met"/>
</dbReference>
<dbReference type="Gene3D" id="3.40.50.620">
    <property type="entry name" value="HUPs"/>
    <property type="match status" value="1"/>
</dbReference>
<feature type="binding site" evidence="7">
    <location>
        <position position="156"/>
    </location>
    <ligand>
        <name>Zn(2+)</name>
        <dbReference type="ChEBI" id="CHEBI:29105"/>
    </ligand>
</feature>
<organism evidence="10 11">
    <name type="scientific">candidate division WOR-1 bacterium RIFOXYC2_FULL_41_25</name>
    <dbReference type="NCBI Taxonomy" id="1802586"/>
    <lineage>
        <taxon>Bacteria</taxon>
        <taxon>Bacillati</taxon>
        <taxon>Saganbacteria</taxon>
    </lineage>
</organism>
<keyword evidence="6 7" id="KW-0030">Aminoacyl-tRNA synthetase</keyword>
<dbReference type="InterPro" id="IPR023457">
    <property type="entry name" value="Met-tRNA_synth_2"/>
</dbReference>
<feature type="domain" description="Methionyl/Leucyl tRNA synthetase" evidence="8">
    <location>
        <begin position="6"/>
        <end position="370"/>
    </location>
</feature>
<comment type="function">
    <text evidence="1 7">Is required not only for elongation of protein synthesis but also for the initiation of all mRNA translation through initiator tRNA(fMet) aminoacylation.</text>
</comment>
<dbReference type="InterPro" id="IPR009080">
    <property type="entry name" value="tRNAsynth_Ia_anticodon-bd"/>
</dbReference>
<dbReference type="PRINTS" id="PR01041">
    <property type="entry name" value="TRNASYNTHMET"/>
</dbReference>
<sequence length="522" mass="60340">MTNKFYLTTPLYYVNDVPHIGHAYTTVAADVLARYYRRQELPGGKKACEVFFLTGTDEHGQKIWQAAEEHGKKPQEFVDRMAGGFKTAWLRLNISNDDFIRTTEERHKRVVQAVFSRLLEQGDIYKGDYEGWYCVPCESFWNETELKEGEKGEKLCPDCGRKVEIVKEETYFFKLSKYQDRLEKHFEANPNFVCPKSRQNEALNFIKQGLKDLSITRTTFPWGVPIKEDSKHVVYVWFDALINYISALGWPDGEKFKKYWPADVHIMGKEIVRFHAVIWSCILMALGLDLPKKIFGHGWWTVEGKKMSKSKGNVVDPIALADQYGVDAVRYFLMREVKFGDDGNFSMQSFVNRYNADLANDLGNLLSRTLTMVDKYFEGIVPNLFPAPECDKRRNFDDLSRTLTDKIKDVFNSVSLEMKTVYVSKALDEIWELITQANKYIEQEAPWKLAKDENKKDQLAAVMYNLVDVLKRVAFFVNPFMPETSRKMWQQLNLSGKPSLEASIDGVKVAKGEPLFPRIQKS</sequence>
<dbReference type="InterPro" id="IPR015413">
    <property type="entry name" value="Methionyl/Leucyl_tRNA_Synth"/>
</dbReference>
<evidence type="ECO:0000256" key="4">
    <source>
        <dbReference type="ARBA" id="ARBA00022840"/>
    </source>
</evidence>
<dbReference type="Gene3D" id="2.170.220.10">
    <property type="match status" value="1"/>
</dbReference>
<feature type="binding site" evidence="7">
    <location>
        <position position="305"/>
    </location>
    <ligand>
        <name>ATP</name>
        <dbReference type="ChEBI" id="CHEBI:30616"/>
    </ligand>
</feature>
<accession>A0A1F4TQF0</accession>
<dbReference type="PANTHER" id="PTHR43326:SF1">
    <property type="entry name" value="METHIONINE--TRNA LIGASE, MITOCHONDRIAL"/>
    <property type="match status" value="1"/>
</dbReference>
<keyword evidence="7" id="KW-0862">Zinc</keyword>
<dbReference type="GO" id="GO:0046872">
    <property type="term" value="F:metal ion binding"/>
    <property type="evidence" value="ECO:0007669"/>
    <property type="project" value="UniProtKB-KW"/>
</dbReference>
<evidence type="ECO:0000256" key="6">
    <source>
        <dbReference type="ARBA" id="ARBA00023146"/>
    </source>
</evidence>
<dbReference type="SUPFAM" id="SSF52374">
    <property type="entry name" value="Nucleotidylyl transferase"/>
    <property type="match status" value="1"/>
</dbReference>
<evidence type="ECO:0000256" key="5">
    <source>
        <dbReference type="ARBA" id="ARBA00022917"/>
    </source>
</evidence>
<dbReference type="EC" id="6.1.1.10" evidence="7"/>
<dbReference type="InterPro" id="IPR014729">
    <property type="entry name" value="Rossmann-like_a/b/a_fold"/>
</dbReference>
<reference evidence="10 11" key="1">
    <citation type="journal article" date="2016" name="Nat. Commun.">
        <title>Thousands of microbial genomes shed light on interconnected biogeochemical processes in an aquifer system.</title>
        <authorList>
            <person name="Anantharaman K."/>
            <person name="Brown C.T."/>
            <person name="Hug L.A."/>
            <person name="Sharon I."/>
            <person name="Castelle C.J."/>
            <person name="Probst A.J."/>
            <person name="Thomas B.C."/>
            <person name="Singh A."/>
            <person name="Wilkins M.J."/>
            <person name="Karaoz U."/>
            <person name="Brodie E.L."/>
            <person name="Williams K.H."/>
            <person name="Hubbard S.S."/>
            <person name="Banfield J.F."/>
        </authorList>
    </citation>
    <scope>NUCLEOTIDE SEQUENCE [LARGE SCALE GENOMIC DNA]</scope>
</reference>
<dbReference type="FunFam" id="2.170.220.10:FF:000002">
    <property type="entry name" value="Methionine--tRNA ligase"/>
    <property type="match status" value="1"/>
</dbReference>
<keyword evidence="7" id="KW-0963">Cytoplasm</keyword>
<feature type="binding site" evidence="7">
    <location>
        <position position="137"/>
    </location>
    <ligand>
        <name>Zn(2+)</name>
        <dbReference type="ChEBI" id="CHEBI:29105"/>
    </ligand>
</feature>
<evidence type="ECO:0000259" key="9">
    <source>
        <dbReference type="Pfam" id="PF19303"/>
    </source>
</evidence>
<feature type="binding site" evidence="7">
    <location>
        <position position="159"/>
    </location>
    <ligand>
        <name>Zn(2+)</name>
        <dbReference type="ChEBI" id="CHEBI:29105"/>
    </ligand>
</feature>
<feature type="short sequence motif" description="'KMSKS' region" evidence="7">
    <location>
        <begin position="306"/>
        <end position="310"/>
    </location>
</feature>
<dbReference type="NCBIfam" id="NF008900">
    <property type="entry name" value="PRK12267.1"/>
    <property type="match status" value="1"/>
</dbReference>
<keyword evidence="5 7" id="KW-0648">Protein biosynthesis</keyword>
<dbReference type="InterPro" id="IPR014758">
    <property type="entry name" value="Met-tRNA_synth"/>
</dbReference>
<gene>
    <name evidence="7" type="primary">metG</name>
    <name evidence="10" type="ORF">A2462_05050</name>
</gene>
<name>A0A1F4TQF0_UNCSA</name>
<evidence type="ECO:0000256" key="7">
    <source>
        <dbReference type="HAMAP-Rule" id="MF_01228"/>
    </source>
</evidence>
<comment type="subunit">
    <text evidence="7">Monomer.</text>
</comment>
<dbReference type="AlphaFoldDB" id="A0A1F4TQF0"/>
<dbReference type="CDD" id="cd00814">
    <property type="entry name" value="MetRS_core"/>
    <property type="match status" value="1"/>
</dbReference>
<keyword evidence="7" id="KW-0479">Metal-binding</keyword>
<keyword evidence="4 7" id="KW-0067">ATP-binding</keyword>
<dbReference type="GO" id="GO:0006431">
    <property type="term" value="P:methionyl-tRNA aminoacylation"/>
    <property type="evidence" value="ECO:0007669"/>
    <property type="project" value="UniProtKB-UniRule"/>
</dbReference>
<dbReference type="GO" id="GO:0005737">
    <property type="term" value="C:cytoplasm"/>
    <property type="evidence" value="ECO:0007669"/>
    <property type="project" value="UniProtKB-SubCell"/>
</dbReference>
<evidence type="ECO:0000259" key="8">
    <source>
        <dbReference type="Pfam" id="PF09334"/>
    </source>
</evidence>
<evidence type="ECO:0000313" key="11">
    <source>
        <dbReference type="Proteomes" id="UP000177309"/>
    </source>
</evidence>
<feature type="short sequence motif" description="'HIGH' region" evidence="7">
    <location>
        <begin position="12"/>
        <end position="22"/>
    </location>
</feature>
<feature type="binding site" evidence="7">
    <location>
        <position position="134"/>
    </location>
    <ligand>
        <name>Zn(2+)</name>
        <dbReference type="ChEBI" id="CHEBI:29105"/>
    </ligand>
</feature>
<dbReference type="Pfam" id="PF19303">
    <property type="entry name" value="Anticodon_3"/>
    <property type="match status" value="1"/>
</dbReference>
<protein>
    <recommendedName>
        <fullName evidence="7">Methionine--tRNA ligase</fullName>
        <ecNumber evidence="7">6.1.1.10</ecNumber>
    </recommendedName>
    <alternativeName>
        <fullName evidence="7">Methionyl-tRNA synthetase</fullName>
        <shortName evidence="7">MetRS</shortName>
    </alternativeName>
</protein>
<dbReference type="InterPro" id="IPR033911">
    <property type="entry name" value="MetRS_core"/>
</dbReference>
<dbReference type="EMBL" id="MEUI01000011">
    <property type="protein sequence ID" value="OGC34945.1"/>
    <property type="molecule type" value="Genomic_DNA"/>
</dbReference>
<dbReference type="HAMAP" id="MF_01228">
    <property type="entry name" value="Met_tRNA_synth_type2"/>
    <property type="match status" value="1"/>
</dbReference>
<dbReference type="Pfam" id="PF09334">
    <property type="entry name" value="tRNA-synt_1g"/>
    <property type="match status" value="1"/>
</dbReference>
<dbReference type="CDD" id="cd07957">
    <property type="entry name" value="Anticodon_Ia_Met"/>
    <property type="match status" value="1"/>
</dbReference>
<comment type="subcellular location">
    <subcellularLocation>
        <location evidence="7">Cytoplasm</location>
    </subcellularLocation>
</comment>
<keyword evidence="3 7" id="KW-0547">Nucleotide-binding</keyword>
<feature type="domain" description="Methionyl-tRNA synthetase anticodon-binding" evidence="9">
    <location>
        <begin position="400"/>
        <end position="495"/>
    </location>
</feature>
<evidence type="ECO:0000256" key="3">
    <source>
        <dbReference type="ARBA" id="ARBA00022741"/>
    </source>
</evidence>
<dbReference type="Gene3D" id="1.10.730.10">
    <property type="entry name" value="Isoleucyl-tRNA Synthetase, Domain 1"/>
    <property type="match status" value="1"/>
</dbReference>
<dbReference type="GO" id="GO:0004825">
    <property type="term" value="F:methionine-tRNA ligase activity"/>
    <property type="evidence" value="ECO:0007669"/>
    <property type="project" value="UniProtKB-UniRule"/>
</dbReference>
<comment type="cofactor">
    <cofactor evidence="7">
        <name>Zn(2+)</name>
        <dbReference type="ChEBI" id="CHEBI:29105"/>
    </cofactor>
    <text evidence="7">Binds 1 zinc ion per subunit.</text>
</comment>
<dbReference type="GO" id="GO:0005524">
    <property type="term" value="F:ATP binding"/>
    <property type="evidence" value="ECO:0007669"/>
    <property type="project" value="UniProtKB-UniRule"/>
</dbReference>
<dbReference type="Proteomes" id="UP000177309">
    <property type="component" value="Unassembled WGS sequence"/>
</dbReference>
<dbReference type="SUPFAM" id="SSF47323">
    <property type="entry name" value="Anticodon-binding domain of a subclass of class I aminoacyl-tRNA synthetases"/>
    <property type="match status" value="1"/>
</dbReference>
<dbReference type="NCBIfam" id="TIGR00398">
    <property type="entry name" value="metG"/>
    <property type="match status" value="1"/>
</dbReference>
<comment type="catalytic activity">
    <reaction evidence="7">
        <text>tRNA(Met) + L-methionine + ATP = L-methionyl-tRNA(Met) + AMP + diphosphate</text>
        <dbReference type="Rhea" id="RHEA:13481"/>
        <dbReference type="Rhea" id="RHEA-COMP:9667"/>
        <dbReference type="Rhea" id="RHEA-COMP:9698"/>
        <dbReference type="ChEBI" id="CHEBI:30616"/>
        <dbReference type="ChEBI" id="CHEBI:33019"/>
        <dbReference type="ChEBI" id="CHEBI:57844"/>
        <dbReference type="ChEBI" id="CHEBI:78442"/>
        <dbReference type="ChEBI" id="CHEBI:78530"/>
        <dbReference type="ChEBI" id="CHEBI:456215"/>
        <dbReference type="EC" id="6.1.1.10"/>
    </reaction>
</comment>
<dbReference type="PANTHER" id="PTHR43326">
    <property type="entry name" value="METHIONYL-TRNA SYNTHETASE"/>
    <property type="match status" value="1"/>
</dbReference>
<dbReference type="FunFam" id="1.10.730.10:FF:000026">
    <property type="entry name" value="Methionine--tRNA ligase"/>
    <property type="match status" value="1"/>
</dbReference>
<proteinExistence type="inferred from homology"/>
<comment type="caution">
    <text evidence="10">The sequence shown here is derived from an EMBL/GenBank/DDBJ whole genome shotgun (WGS) entry which is preliminary data.</text>
</comment>
<evidence type="ECO:0000313" key="10">
    <source>
        <dbReference type="EMBL" id="OGC34945.1"/>
    </source>
</evidence>
<evidence type="ECO:0000256" key="1">
    <source>
        <dbReference type="ARBA" id="ARBA00003314"/>
    </source>
</evidence>
<keyword evidence="2 7" id="KW-0436">Ligase</keyword>